<dbReference type="Proteomes" id="UP000823630">
    <property type="component" value="Unassembled WGS sequence"/>
</dbReference>
<dbReference type="InterPro" id="IPR021868">
    <property type="entry name" value="Alpha_2_Macroglob_MG3"/>
</dbReference>
<dbReference type="Pfam" id="PF11974">
    <property type="entry name" value="bMG3"/>
    <property type="match status" value="1"/>
</dbReference>
<dbReference type="Gene3D" id="2.60.40.1930">
    <property type="match status" value="1"/>
</dbReference>
<dbReference type="Pfam" id="PF17973">
    <property type="entry name" value="bMG10"/>
    <property type="match status" value="1"/>
</dbReference>
<evidence type="ECO:0000259" key="5">
    <source>
        <dbReference type="SMART" id="SM01360"/>
    </source>
</evidence>
<evidence type="ECO:0000256" key="2">
    <source>
        <dbReference type="SAM" id="MobiDB-lite"/>
    </source>
</evidence>
<accession>A0A9D9DF38</accession>
<keyword evidence="3" id="KW-1133">Transmembrane helix</keyword>
<dbReference type="InterPro" id="IPR041246">
    <property type="entry name" value="Bact_MG10"/>
</dbReference>
<evidence type="ECO:0000256" key="3">
    <source>
        <dbReference type="SAM" id="Phobius"/>
    </source>
</evidence>
<keyword evidence="3" id="KW-0472">Membrane</keyword>
<proteinExistence type="inferred from homology"/>
<comment type="similarity">
    <text evidence="1">Belongs to the protease inhibitor I39 (alpha-2-macroglobulin) family. Bacterial alpha-2-macroglobulin subfamily.</text>
</comment>
<dbReference type="Gene3D" id="1.50.10.20">
    <property type="match status" value="1"/>
</dbReference>
<gene>
    <name evidence="6" type="ORF">IAC69_02700</name>
</gene>
<reference evidence="6" key="1">
    <citation type="submission" date="2020-10" db="EMBL/GenBank/DDBJ databases">
        <authorList>
            <person name="Gilroy R."/>
        </authorList>
    </citation>
    <scope>NUCLEOTIDE SEQUENCE</scope>
    <source>
        <strain evidence="6">8207</strain>
    </source>
</reference>
<dbReference type="PANTHER" id="PTHR40094">
    <property type="entry name" value="ALPHA-2-MACROGLOBULIN HOMOLOG"/>
    <property type="match status" value="1"/>
</dbReference>
<dbReference type="InterPro" id="IPR041462">
    <property type="entry name" value="Bact_A2M_MG6"/>
</dbReference>
<dbReference type="InterPro" id="IPR011625">
    <property type="entry name" value="A2M_N_BRD"/>
</dbReference>
<reference evidence="6" key="2">
    <citation type="journal article" date="2021" name="PeerJ">
        <title>Extensive microbial diversity within the chicken gut microbiome revealed by metagenomics and culture.</title>
        <authorList>
            <person name="Gilroy R."/>
            <person name="Ravi A."/>
            <person name="Getino M."/>
            <person name="Pursley I."/>
            <person name="Horton D.L."/>
            <person name="Alikhan N.F."/>
            <person name="Baker D."/>
            <person name="Gharbi K."/>
            <person name="Hall N."/>
            <person name="Watson M."/>
            <person name="Adriaenssens E.M."/>
            <person name="Foster-Nyarko E."/>
            <person name="Jarju S."/>
            <person name="Secka A."/>
            <person name="Antonio M."/>
            <person name="Oren A."/>
            <person name="Chaudhuri R.R."/>
            <person name="La Ragione R."/>
            <person name="Hildebrand F."/>
            <person name="Pallen M.J."/>
        </authorList>
    </citation>
    <scope>NUCLEOTIDE SEQUENCE</scope>
    <source>
        <strain evidence="6">8207</strain>
    </source>
</reference>
<dbReference type="SMART" id="SM01360">
    <property type="entry name" value="A2M"/>
    <property type="match status" value="1"/>
</dbReference>
<dbReference type="InterPro" id="IPR051802">
    <property type="entry name" value="YfhM-like"/>
</dbReference>
<dbReference type="EMBL" id="JADINC010000043">
    <property type="protein sequence ID" value="MBO8425368.1"/>
    <property type="molecule type" value="Genomic_DNA"/>
</dbReference>
<comment type="caution">
    <text evidence="6">The sequence shown here is derived from an EMBL/GenBank/DDBJ whole genome shotgun (WGS) entry which is preliminary data.</text>
</comment>
<dbReference type="InterPro" id="IPR001599">
    <property type="entry name" value="Macroglobln_a2"/>
</dbReference>
<name>A0A9D9DF38_9PROT</name>
<feature type="domain" description="Alpha-2-macroglobulin bait region" evidence="4">
    <location>
        <begin position="1053"/>
        <end position="1191"/>
    </location>
</feature>
<evidence type="ECO:0000313" key="6">
    <source>
        <dbReference type="EMBL" id="MBO8425368.1"/>
    </source>
</evidence>
<dbReference type="SMART" id="SM01359">
    <property type="entry name" value="A2M_N_2"/>
    <property type="match status" value="1"/>
</dbReference>
<dbReference type="Pfam" id="PF17962">
    <property type="entry name" value="bMG6"/>
    <property type="match status" value="1"/>
</dbReference>
<dbReference type="Pfam" id="PF07703">
    <property type="entry name" value="A2M_BRD"/>
    <property type="match status" value="1"/>
</dbReference>
<evidence type="ECO:0008006" key="8">
    <source>
        <dbReference type="Google" id="ProtNLM"/>
    </source>
</evidence>
<evidence type="ECO:0000259" key="4">
    <source>
        <dbReference type="SMART" id="SM01359"/>
    </source>
</evidence>
<evidence type="ECO:0000313" key="7">
    <source>
        <dbReference type="Proteomes" id="UP000823630"/>
    </source>
</evidence>
<dbReference type="SUPFAM" id="SSF48239">
    <property type="entry name" value="Terpenoid cyclases/Protein prenyltransferases"/>
    <property type="match status" value="1"/>
</dbReference>
<keyword evidence="3" id="KW-0812">Transmembrane</keyword>
<organism evidence="6 7">
    <name type="scientific">Candidatus Enterousia avistercoris</name>
    <dbReference type="NCBI Taxonomy" id="2840788"/>
    <lineage>
        <taxon>Bacteria</taxon>
        <taxon>Pseudomonadati</taxon>
        <taxon>Pseudomonadota</taxon>
        <taxon>Alphaproteobacteria</taxon>
        <taxon>Candidatus Enterousia</taxon>
    </lineage>
</organism>
<protein>
    <recommendedName>
        <fullName evidence="8">Large extracellular alpha-helical protein</fullName>
    </recommendedName>
</protein>
<dbReference type="PANTHER" id="PTHR40094:SF1">
    <property type="entry name" value="UBIQUITIN DOMAIN-CONTAINING PROTEIN"/>
    <property type="match status" value="1"/>
</dbReference>
<evidence type="ECO:0000256" key="1">
    <source>
        <dbReference type="ARBA" id="ARBA00010556"/>
    </source>
</evidence>
<dbReference type="Pfam" id="PF01835">
    <property type="entry name" value="MG2"/>
    <property type="match status" value="1"/>
</dbReference>
<dbReference type="InterPro" id="IPR002890">
    <property type="entry name" value="MG2"/>
</dbReference>
<dbReference type="GO" id="GO:0004866">
    <property type="term" value="F:endopeptidase inhibitor activity"/>
    <property type="evidence" value="ECO:0007669"/>
    <property type="project" value="InterPro"/>
</dbReference>
<feature type="region of interest" description="Disordered" evidence="2">
    <location>
        <begin position="1903"/>
        <end position="1923"/>
    </location>
</feature>
<dbReference type="Pfam" id="PF00207">
    <property type="entry name" value="A2M"/>
    <property type="match status" value="1"/>
</dbReference>
<feature type="transmembrane region" description="Helical" evidence="3">
    <location>
        <begin position="27"/>
        <end position="46"/>
    </location>
</feature>
<feature type="domain" description="Alpha-2-macroglobulin" evidence="5">
    <location>
        <begin position="1261"/>
        <end position="1351"/>
    </location>
</feature>
<sequence length="1923" mass="212284">MPQKKHRTKQHRKSRFLANKLSRRTKWIVFTCVALFIACIVGIIFWRAALYNNNTTKLVATVSEPAPATFTDSNNMLFYGNATIPDVNNSREIAHPQSVIVSYSPESGPYAPAFKMNLTNSELAENVKITPFVRGQWFTRGDSSFVFEPDTEWPAGTKFTIKISPEIFNDDVRPNTTRVSFKTPDITATVDNFNLYTAPDDKKSVIGIAVISFNYEIDTANFDDKVSLKLDGKKLDFSVRFDKFHRTAFIISAPVQITDTAQTIRMKLNRVSSMAGDSRTEKITAHTTIESGDNIFKISSLDTIIANNNDGNVNQLILLNTTTAAANNTDWSKYIHAYILPKYRTPDEEESETIHVWKNDEITESVLTASTVLDLTPMNFTSPNGVYQYAFSYNVSEKSDRYIYVSLDSGMVSANGFIMKDGISSVMLVPYPSASVEIAGSGALLSLSGDRELGIVAHGGVDTAYVNLYKIKSDEINHLISQTYDVFSKNMEFKSWSFGVYDMSTVFQKRISFANPSMTRPSYASINLGDYLDRTYGDNTGIFVLQTGTSENATDYNDKRLILLTNLGIIRKVNLDESSSVFISNLDSGTPAPDVEISVLGRNGGAIWAGRTDENGHTDIPQLPWSEYRNAREPVAIVARRGNDVSFIPYNSYAQRVEYSKFNIDGVYSGTTTPLNAFLFSDRGIYRPGESIIIGGIVKNKSFKSLSGIPVKLEMRDMRGRLMLEKTFSLTPDGMFDIKYEIPTDATLGNWAAYLYSLNARNQPMDTLGTMNFDVQEFVPDTMKISATIAGATDNGWIAPENISANVSLRNLFGTPAANHRISGHATLTPVKYSFPQLPDYTFSPHFYDTPAISNNTARRIQTISVDIPDTTTNANGMATIGLDFDTNIPHGTYVLNMNIRGFQANSGASVQTNVSTRVSDVKYLVGYKTSSDLTYLSKASKHHINLIAVDHTANQIGADGLTMRLMRRENQTTLVKDYNNYYKYQTISNDKIISQTKIDIPETGIDINLDTENGGTYFLQILDASDTVLTSLEYFVAGTENTSLTTDTNAELQIKLDKSEYAPGDEIAVNITAPYIGAGLITIERDQVYAYKWFNATSTTSVQHITVPDNFSGTGYVNVSFVRDINSRDIFTNPYTYAVAPFTADTSSHKISIKLDVPEKITNNKLTVHYNADKSARMMIFAINTGILQVAKYQIPNPLAHFFQKSALQVNTYQILSLLLPEYNILREYAKTGGGDYGGDAGALDQITTNPFGRSTLPPVAFYSEILDVRANEPGTVEFEIPEYFNGAIRVFAVAARDNAVGSADTETLIQSPLIISTSAPVAVAPGDSFKINSVITNMTDTDGTASVSVSTTGGLGIDITTKNSDINHGTDHLFTFDANATNLLGNATIQFDAELSDKDSKLATRTNTSTLLVRPTAPFTTDIKFGELDSDNTKIKRFALDMYPEFSTRKLYISRGAAVMARPLYEYLADYDLPCTEQLVSRAIPYVLFPENQILGTTFDTSNEKITDIINKLKNRQNDDGSFNLWSGNDEYTNTSANPDTAYLTAYVAQFLTIANDSGFTVPPDMLSRAINYLRDFAGNTITDDAYAAAVAYAIYVISENDYVSTSYIDTFTQYANENIPDWETKLMGAYIATSYSILKQDDLAHRLIAKYAPSRTSKFVYNTMFDNNVANDAMYYYLTAHYFDKYDATKSDALREYINSGDYSAYTSAAVIMALAGNISTTSPKAPTISITTDADQEINTTIIGDAIIAAIPANASELNIHCDNCNDAPVYYTILQQGYPRDSHAQSNGIEIIREYYDANGDQITSGNIGDIITVRISARTRGGVDTIKHVVISDLLPGGFIPTTDSATGDMEFSEMREDRVLIYTDLNRAPREFTYTVQLGTVGTFAIPPISAQSMYNPQQNATGDGGTFTVSDGAEK</sequence>
<dbReference type="InterPro" id="IPR008930">
    <property type="entry name" value="Terpenoid_cyclase/PrenylTrfase"/>
</dbReference>